<protein>
    <submittedName>
        <fullName evidence="3">Translationally-controlled tumor protein</fullName>
    </submittedName>
</protein>
<evidence type="ECO:0000313" key="4">
    <source>
        <dbReference type="Proteomes" id="UP000008743"/>
    </source>
</evidence>
<dbReference type="SUPFAM" id="SSF51316">
    <property type="entry name" value="Mss4-like"/>
    <property type="match status" value="1"/>
</dbReference>
<dbReference type="PANTHER" id="PTHR11991">
    <property type="entry name" value="TRANSLATIONALLY CONTROLLED TUMOR PROTEIN-RELATED"/>
    <property type="match status" value="1"/>
</dbReference>
<feature type="domain" description="TCTP" evidence="2">
    <location>
        <begin position="1"/>
        <end position="171"/>
    </location>
</feature>
<evidence type="ECO:0000313" key="3">
    <source>
        <dbReference type="EMBL" id="KJE89794.1"/>
    </source>
</evidence>
<dbReference type="InterPro" id="IPR018105">
    <property type="entry name" value="Translational_control_tumour_p"/>
</dbReference>
<dbReference type="PRINTS" id="PR01653">
    <property type="entry name" value="TCTPROTEIN"/>
</dbReference>
<dbReference type="PROSITE" id="PS51797">
    <property type="entry name" value="TCTP_3"/>
    <property type="match status" value="1"/>
</dbReference>
<gene>
    <name evidence="3" type="ORF">CAOG_001218</name>
</gene>
<dbReference type="PANTHER" id="PTHR11991:SF0">
    <property type="entry name" value="TRANSLATIONALLY-CONTROLLED TUMOR PROTEIN"/>
    <property type="match status" value="1"/>
</dbReference>
<reference evidence="4" key="1">
    <citation type="submission" date="2011-02" db="EMBL/GenBank/DDBJ databases">
        <title>The Genome Sequence of Capsaspora owczarzaki ATCC 30864.</title>
        <authorList>
            <person name="Russ C."/>
            <person name="Cuomo C."/>
            <person name="Burger G."/>
            <person name="Gray M.W."/>
            <person name="Holland P.W.H."/>
            <person name="King N."/>
            <person name="Lang F.B.F."/>
            <person name="Roger A.J."/>
            <person name="Ruiz-Trillo I."/>
            <person name="Young S.K."/>
            <person name="Zeng Q."/>
            <person name="Gargeya S."/>
            <person name="Alvarado L."/>
            <person name="Berlin A."/>
            <person name="Chapman S.B."/>
            <person name="Chen Z."/>
            <person name="Freedman E."/>
            <person name="Gellesch M."/>
            <person name="Goldberg J."/>
            <person name="Griggs A."/>
            <person name="Gujja S."/>
            <person name="Heilman E."/>
            <person name="Heiman D."/>
            <person name="Howarth C."/>
            <person name="Mehta T."/>
            <person name="Neiman D."/>
            <person name="Pearson M."/>
            <person name="Roberts A."/>
            <person name="Saif S."/>
            <person name="Shea T."/>
            <person name="Shenoy N."/>
            <person name="Sisk P."/>
            <person name="Stolte C."/>
            <person name="Sykes S."/>
            <person name="White J."/>
            <person name="Yandava C."/>
            <person name="Haas B."/>
            <person name="Nusbaum C."/>
            <person name="Birren B."/>
        </authorList>
    </citation>
    <scope>NUCLEOTIDE SEQUENCE</scope>
    <source>
        <strain evidence="4">ATCC 30864</strain>
    </source>
</reference>
<sequence length="171" mass="18888">MLIFKDVISGDEVASDSFPHKLVDDLYYEVDGKTISVKEGIDDSLIGGNASAEGEDADDGAADGVKSVINVVYSHQLVETSFDKKSYTAYIKGYMKAIKAHLEKNQPERVDVFTKGMPEIVKKILGNFDNYQFFTGASMNVDGLVVLLNYREDGVTPYFIIFKDGVIPEKV</sequence>
<dbReference type="STRING" id="595528.A0A0D2X0X0"/>
<dbReference type="AlphaFoldDB" id="A0A0D2X0X0"/>
<dbReference type="Pfam" id="PF00838">
    <property type="entry name" value="TCTP"/>
    <property type="match status" value="1"/>
</dbReference>
<dbReference type="FunFam" id="2.170.150.10:FF:000002">
    <property type="entry name" value="Translationally-controlled tumor protein homolog"/>
    <property type="match status" value="1"/>
</dbReference>
<dbReference type="eggNOG" id="KOG1727">
    <property type="taxonomic scope" value="Eukaryota"/>
</dbReference>
<dbReference type="InterPro" id="IPR011323">
    <property type="entry name" value="Mss4/transl-control_tumour"/>
</dbReference>
<comment type="similarity">
    <text evidence="1">Belongs to the TCTP family.</text>
</comment>
<evidence type="ECO:0000256" key="1">
    <source>
        <dbReference type="PROSITE-ProRule" id="PRU01133"/>
    </source>
</evidence>
<organism evidence="3 4">
    <name type="scientific">Capsaspora owczarzaki (strain ATCC 30864)</name>
    <dbReference type="NCBI Taxonomy" id="595528"/>
    <lineage>
        <taxon>Eukaryota</taxon>
        <taxon>Filasterea</taxon>
        <taxon>Capsaspora</taxon>
    </lineage>
</organism>
<dbReference type="InterPro" id="IPR018103">
    <property type="entry name" value="Translation_control_tumour_CS"/>
</dbReference>
<name>A0A0D2X0X0_CAPO3</name>
<dbReference type="OMA" id="AYNKCIK"/>
<dbReference type="PROSITE" id="PS01002">
    <property type="entry name" value="TCTP_1"/>
    <property type="match status" value="1"/>
</dbReference>
<dbReference type="GO" id="GO:0005737">
    <property type="term" value="C:cytoplasm"/>
    <property type="evidence" value="ECO:0007669"/>
    <property type="project" value="TreeGrafter"/>
</dbReference>
<dbReference type="Proteomes" id="UP000008743">
    <property type="component" value="Unassembled WGS sequence"/>
</dbReference>
<dbReference type="InParanoid" id="A0A0D2X0X0"/>
<dbReference type="FunCoup" id="A0A0D2X0X0">
    <property type="interactions" value="475"/>
</dbReference>
<dbReference type="RefSeq" id="XP_004349715.1">
    <property type="nucleotide sequence ID" value="XM_004349665.2"/>
</dbReference>
<accession>A0A0D2X0X0</accession>
<dbReference type="InterPro" id="IPR034737">
    <property type="entry name" value="TCTP"/>
</dbReference>
<proteinExistence type="inferred from homology"/>
<dbReference type="InterPro" id="IPR011057">
    <property type="entry name" value="Mss4-like_sf"/>
</dbReference>
<evidence type="ECO:0000259" key="2">
    <source>
        <dbReference type="PROSITE" id="PS51797"/>
    </source>
</evidence>
<dbReference type="Gene3D" id="2.170.150.10">
    <property type="entry name" value="Metal Binding Protein, Guanine Nucleotide Exchange Factor, Chain A"/>
    <property type="match status" value="1"/>
</dbReference>
<dbReference type="OrthoDB" id="10248936at2759"/>
<dbReference type="GO" id="GO:0005509">
    <property type="term" value="F:calcium ion binding"/>
    <property type="evidence" value="ECO:0007669"/>
    <property type="project" value="TreeGrafter"/>
</dbReference>
<dbReference type="EMBL" id="KE346361">
    <property type="protein sequence ID" value="KJE89794.1"/>
    <property type="molecule type" value="Genomic_DNA"/>
</dbReference>
<keyword evidence="4" id="KW-1185">Reference proteome</keyword>
<dbReference type="PhylomeDB" id="A0A0D2X0X0"/>